<protein>
    <submittedName>
        <fullName evidence="2">Uncharacterized protein</fullName>
    </submittedName>
</protein>
<evidence type="ECO:0000256" key="1">
    <source>
        <dbReference type="SAM" id="MobiDB-lite"/>
    </source>
</evidence>
<keyword evidence="3" id="KW-1185">Reference proteome</keyword>
<reference evidence="2" key="1">
    <citation type="submission" date="2020-06" db="EMBL/GenBank/DDBJ databases">
        <title>WGS assembly of Ceratodon purpureus strain R40.</title>
        <authorList>
            <person name="Carey S.B."/>
            <person name="Jenkins J."/>
            <person name="Shu S."/>
            <person name="Lovell J.T."/>
            <person name="Sreedasyam A."/>
            <person name="Maumus F."/>
            <person name="Tiley G.P."/>
            <person name="Fernandez-Pozo N."/>
            <person name="Barry K."/>
            <person name="Chen C."/>
            <person name="Wang M."/>
            <person name="Lipzen A."/>
            <person name="Daum C."/>
            <person name="Saski C.A."/>
            <person name="Payton A.C."/>
            <person name="Mcbreen J.C."/>
            <person name="Conrad R.E."/>
            <person name="Kollar L.M."/>
            <person name="Olsson S."/>
            <person name="Huttunen S."/>
            <person name="Landis J.B."/>
            <person name="Wickett N.J."/>
            <person name="Johnson M.G."/>
            <person name="Rensing S.A."/>
            <person name="Grimwood J."/>
            <person name="Schmutz J."/>
            <person name="Mcdaniel S.F."/>
        </authorList>
    </citation>
    <scope>NUCLEOTIDE SEQUENCE</scope>
    <source>
        <strain evidence="2">R40</strain>
    </source>
</reference>
<evidence type="ECO:0000313" key="2">
    <source>
        <dbReference type="EMBL" id="KAG0577352.1"/>
    </source>
</evidence>
<dbReference type="EMBL" id="CM026425">
    <property type="protein sequence ID" value="KAG0577352.1"/>
    <property type="molecule type" value="Genomic_DNA"/>
</dbReference>
<proteinExistence type="predicted"/>
<comment type="caution">
    <text evidence="2">The sequence shown here is derived from an EMBL/GenBank/DDBJ whole genome shotgun (WGS) entry which is preliminary data.</text>
</comment>
<sequence length="131" mass="14773">MTILSRSRSSSSTIHRLHRLGQHRFASDADHSLLAAVTNDGRAFQFAGLSSPHPNSGFHIPHMQKEQNDILDLIQNPRTSIDPHLNQAPRVNSQYNWSQIDTIRSTSNRRLPRHLPSKADIKLPTISTPLQ</sequence>
<organism evidence="2 3">
    <name type="scientific">Ceratodon purpureus</name>
    <name type="common">Fire moss</name>
    <name type="synonym">Dicranum purpureum</name>
    <dbReference type="NCBI Taxonomy" id="3225"/>
    <lineage>
        <taxon>Eukaryota</taxon>
        <taxon>Viridiplantae</taxon>
        <taxon>Streptophyta</taxon>
        <taxon>Embryophyta</taxon>
        <taxon>Bryophyta</taxon>
        <taxon>Bryophytina</taxon>
        <taxon>Bryopsida</taxon>
        <taxon>Dicranidae</taxon>
        <taxon>Pseudoditrichales</taxon>
        <taxon>Ditrichaceae</taxon>
        <taxon>Ceratodon</taxon>
    </lineage>
</organism>
<evidence type="ECO:0000313" key="3">
    <source>
        <dbReference type="Proteomes" id="UP000822688"/>
    </source>
</evidence>
<feature type="region of interest" description="Disordered" evidence="1">
    <location>
        <begin position="108"/>
        <end position="131"/>
    </location>
</feature>
<dbReference type="Proteomes" id="UP000822688">
    <property type="component" value="Chromosome 5"/>
</dbReference>
<dbReference type="AlphaFoldDB" id="A0A8T0I1N5"/>
<accession>A0A8T0I1N5</accession>
<gene>
    <name evidence="2" type="ORF">KC19_5G150100</name>
</gene>
<name>A0A8T0I1N5_CERPU</name>